<dbReference type="EMBL" id="BMLW01000001">
    <property type="protein sequence ID" value="GGP07707.1"/>
    <property type="molecule type" value="Genomic_DNA"/>
</dbReference>
<dbReference type="PANTHER" id="PTHR34857">
    <property type="entry name" value="SLL0384 PROTEIN"/>
    <property type="match status" value="1"/>
</dbReference>
<dbReference type="RefSeq" id="WP_188732873.1">
    <property type="nucleotide sequence ID" value="NZ_BMLW01000001.1"/>
</dbReference>
<proteinExistence type="predicted"/>
<evidence type="ECO:0000256" key="2">
    <source>
        <dbReference type="ARBA" id="ARBA00022475"/>
    </source>
</evidence>
<comment type="caution">
    <text evidence="7">The sequence shown here is derived from an EMBL/GenBank/DDBJ whole genome shotgun (WGS) entry which is preliminary data.</text>
</comment>
<evidence type="ECO:0000256" key="6">
    <source>
        <dbReference type="SAM" id="Phobius"/>
    </source>
</evidence>
<feature type="transmembrane region" description="Helical" evidence="6">
    <location>
        <begin position="98"/>
        <end position="119"/>
    </location>
</feature>
<keyword evidence="3 6" id="KW-0812">Transmembrane</keyword>
<evidence type="ECO:0000256" key="3">
    <source>
        <dbReference type="ARBA" id="ARBA00022692"/>
    </source>
</evidence>
<accession>A0ABQ2NPL3</accession>
<keyword evidence="8" id="KW-1185">Reference proteome</keyword>
<feature type="transmembrane region" description="Helical" evidence="6">
    <location>
        <begin position="59"/>
        <end position="78"/>
    </location>
</feature>
<evidence type="ECO:0000256" key="4">
    <source>
        <dbReference type="ARBA" id="ARBA00022989"/>
    </source>
</evidence>
<keyword evidence="5 6" id="KW-0472">Membrane</keyword>
<evidence type="ECO:0000256" key="1">
    <source>
        <dbReference type="ARBA" id="ARBA00004141"/>
    </source>
</evidence>
<name>A0ABQ2NPL3_9BACI</name>
<dbReference type="CDD" id="cd16914">
    <property type="entry name" value="EcfT"/>
    <property type="match status" value="1"/>
</dbReference>
<gene>
    <name evidence="7" type="ORF">GCM10011346_04760</name>
</gene>
<protein>
    <submittedName>
        <fullName evidence="7">Cobalt ABC transporter permease</fullName>
    </submittedName>
</protein>
<dbReference type="Pfam" id="PF02361">
    <property type="entry name" value="CbiQ"/>
    <property type="match status" value="1"/>
</dbReference>
<dbReference type="InterPro" id="IPR051611">
    <property type="entry name" value="ECF_transporter_component"/>
</dbReference>
<comment type="subcellular location">
    <subcellularLocation>
        <location evidence="1">Membrane</location>
        <topology evidence="1">Multi-pass membrane protein</topology>
    </subcellularLocation>
</comment>
<dbReference type="PANTHER" id="PTHR34857:SF2">
    <property type="entry name" value="SLL0384 PROTEIN"/>
    <property type="match status" value="1"/>
</dbReference>
<reference evidence="8" key="1">
    <citation type="journal article" date="2019" name="Int. J. Syst. Evol. Microbiol.">
        <title>The Global Catalogue of Microorganisms (GCM) 10K type strain sequencing project: providing services to taxonomists for standard genome sequencing and annotation.</title>
        <authorList>
            <consortium name="The Broad Institute Genomics Platform"/>
            <consortium name="The Broad Institute Genome Sequencing Center for Infectious Disease"/>
            <person name="Wu L."/>
            <person name="Ma J."/>
        </authorList>
    </citation>
    <scope>NUCLEOTIDE SEQUENCE [LARGE SCALE GENOMIC DNA]</scope>
    <source>
        <strain evidence="8">CGMCC 1.7693</strain>
    </source>
</reference>
<dbReference type="InterPro" id="IPR003339">
    <property type="entry name" value="ABC/ECF_trnsptr_transmembrane"/>
</dbReference>
<feature type="transmembrane region" description="Helical" evidence="6">
    <location>
        <begin position="34"/>
        <end position="52"/>
    </location>
</feature>
<organism evidence="7 8">
    <name type="scientific">Oceanobacillus neutriphilus</name>
    <dbReference type="NCBI Taxonomy" id="531815"/>
    <lineage>
        <taxon>Bacteria</taxon>
        <taxon>Bacillati</taxon>
        <taxon>Bacillota</taxon>
        <taxon>Bacilli</taxon>
        <taxon>Bacillales</taxon>
        <taxon>Bacillaceae</taxon>
        <taxon>Oceanobacillus</taxon>
    </lineage>
</organism>
<evidence type="ECO:0000256" key="5">
    <source>
        <dbReference type="ARBA" id="ARBA00023136"/>
    </source>
</evidence>
<feature type="transmembrane region" description="Helical" evidence="6">
    <location>
        <begin position="7"/>
        <end position="28"/>
    </location>
</feature>
<feature type="transmembrane region" description="Helical" evidence="6">
    <location>
        <begin position="231"/>
        <end position="249"/>
    </location>
</feature>
<dbReference type="Proteomes" id="UP000641206">
    <property type="component" value="Unassembled WGS sequence"/>
</dbReference>
<sequence length="251" mass="27960">MPNKGNFILNLYPSTKFMLPLFVTISIFLVPSYLFAYMMLPLCIAIALIAGVAKQFLNLIVKGLLLLVLFIFIIQSVIAPGEEIIWSWGIISIKEEGVMLSLTLTSRIVAIASAFLLFFRITSIRDISQALEKVGMSPKFSYAILATFQFIPEISKRSKVIMDAQKARGVETEGSLLTRTKAFVPVLGPLVLSSIANTEERAITLETRAFSTKGKKTSLHKLHKTKTDMSIQILVIIFIIFLAVGRVMIWN</sequence>
<evidence type="ECO:0000313" key="7">
    <source>
        <dbReference type="EMBL" id="GGP07707.1"/>
    </source>
</evidence>
<keyword evidence="2" id="KW-1003">Cell membrane</keyword>
<evidence type="ECO:0000313" key="8">
    <source>
        <dbReference type="Proteomes" id="UP000641206"/>
    </source>
</evidence>
<keyword evidence="4 6" id="KW-1133">Transmembrane helix</keyword>